<dbReference type="InterPro" id="IPR050693">
    <property type="entry name" value="Hsp70_NEF-Inhibitors"/>
</dbReference>
<dbReference type="Proteomes" id="UP001153076">
    <property type="component" value="Unassembled WGS sequence"/>
</dbReference>
<dbReference type="OrthoDB" id="10250458at2759"/>
<dbReference type="InterPro" id="IPR016024">
    <property type="entry name" value="ARM-type_fold"/>
</dbReference>
<organism evidence="3 4">
    <name type="scientific">Carnegiea gigantea</name>
    <dbReference type="NCBI Taxonomy" id="171969"/>
    <lineage>
        <taxon>Eukaryota</taxon>
        <taxon>Viridiplantae</taxon>
        <taxon>Streptophyta</taxon>
        <taxon>Embryophyta</taxon>
        <taxon>Tracheophyta</taxon>
        <taxon>Spermatophyta</taxon>
        <taxon>Magnoliopsida</taxon>
        <taxon>eudicotyledons</taxon>
        <taxon>Gunneridae</taxon>
        <taxon>Pentapetalae</taxon>
        <taxon>Caryophyllales</taxon>
        <taxon>Cactineae</taxon>
        <taxon>Cactaceae</taxon>
        <taxon>Cactoideae</taxon>
        <taxon>Echinocereeae</taxon>
        <taxon>Carnegiea</taxon>
    </lineage>
</organism>
<keyword evidence="1" id="KW-0472">Membrane</keyword>
<dbReference type="InterPro" id="IPR013918">
    <property type="entry name" value="Nucleotide_exch_fac_Fes1"/>
</dbReference>
<dbReference type="Gene3D" id="1.25.10.10">
    <property type="entry name" value="Leucine-rich Repeat Variant"/>
    <property type="match status" value="1"/>
</dbReference>
<feature type="domain" description="Nucleotide exchange factor Fes1" evidence="2">
    <location>
        <begin position="181"/>
        <end position="272"/>
    </location>
</feature>
<dbReference type="InterPro" id="IPR011989">
    <property type="entry name" value="ARM-like"/>
</dbReference>
<evidence type="ECO:0000313" key="4">
    <source>
        <dbReference type="Proteomes" id="UP001153076"/>
    </source>
</evidence>
<gene>
    <name evidence="3" type="ORF">Cgig2_022057</name>
</gene>
<keyword evidence="4" id="KW-1185">Reference proteome</keyword>
<dbReference type="PANTHER" id="PTHR19316">
    <property type="entry name" value="PROTEIN FOLDING REGULATOR"/>
    <property type="match status" value="1"/>
</dbReference>
<dbReference type="Pfam" id="PF08609">
    <property type="entry name" value="Fes1"/>
    <property type="match status" value="1"/>
</dbReference>
<comment type="caution">
    <text evidence="3">The sequence shown here is derived from an EMBL/GenBank/DDBJ whole genome shotgun (WGS) entry which is preliminary data.</text>
</comment>
<sequence>MAEERSGHGLEFGRTLRERMPHVTKDPSAGDELGRTLKVENFGEKSRNQEIVKGKKTTPVNSLSTALGCALSSLHILFNHGNGDGYAKKQANLIAKVELVFMNKGMTLCRMGCARLSIVLCIAFIVSAMAVIAKEVRVNKTAPGLFWSSSKEEAELFRKSDAEDTVALNGNDELDGGFSSLDGMLQWAIGHSDPAKLKETAQTMQRLSPDELKRRQVEIKELMEKLKMPSDAELMKIAIDDLNNSSISLEDRLRALEELLILVEPIDNANDLDKLGGLAAVIRQLDNVEQDVRKLAAWVLGTACQNNPIVQKQILDHGTLTKLMKMVRSDSVEEAIKALYAVSAVIRNNLNAQEMFYAEAGDLMLKDILSNSTFDIRLRRKCIFLVGDLAACQLDTADKPELPFFSDSSFLKAVVNLTLADDLDLQEKALFAIKNLLQLQTTDASIFKDICALDEALERMRLQLQRLMEDENRKDYARDVEILRREVEIVFLKKLDKVSNASSNMTKTSISSICELKHDEEHQCPLGLTWFQ</sequence>
<dbReference type="PANTHER" id="PTHR19316:SF32">
    <property type="entry name" value="ARM REPEAT SUPERFAMILY PROTEIN"/>
    <property type="match status" value="1"/>
</dbReference>
<keyword evidence="1" id="KW-0812">Transmembrane</keyword>
<dbReference type="AlphaFoldDB" id="A0A9Q1KRM1"/>
<keyword evidence="1" id="KW-1133">Transmembrane helix</keyword>
<name>A0A9Q1KRM1_9CARY</name>
<evidence type="ECO:0000313" key="3">
    <source>
        <dbReference type="EMBL" id="KAJ8448429.1"/>
    </source>
</evidence>
<dbReference type="GO" id="GO:0000774">
    <property type="term" value="F:adenyl-nucleotide exchange factor activity"/>
    <property type="evidence" value="ECO:0007669"/>
    <property type="project" value="TreeGrafter"/>
</dbReference>
<accession>A0A9Q1KRM1</accession>
<dbReference type="GO" id="GO:0005783">
    <property type="term" value="C:endoplasmic reticulum"/>
    <property type="evidence" value="ECO:0007669"/>
    <property type="project" value="TreeGrafter"/>
</dbReference>
<evidence type="ECO:0000259" key="2">
    <source>
        <dbReference type="Pfam" id="PF08609"/>
    </source>
</evidence>
<feature type="transmembrane region" description="Helical" evidence="1">
    <location>
        <begin position="112"/>
        <end position="133"/>
    </location>
</feature>
<reference evidence="3" key="1">
    <citation type="submission" date="2022-04" db="EMBL/GenBank/DDBJ databases">
        <title>Carnegiea gigantea Genome sequencing and assembly v2.</title>
        <authorList>
            <person name="Copetti D."/>
            <person name="Sanderson M.J."/>
            <person name="Burquez A."/>
            <person name="Wojciechowski M.F."/>
        </authorList>
    </citation>
    <scope>NUCLEOTIDE SEQUENCE</scope>
    <source>
        <strain evidence="3">SGP5-SGP5p</strain>
        <tissue evidence="3">Aerial part</tissue>
    </source>
</reference>
<proteinExistence type="predicted"/>
<evidence type="ECO:0000256" key="1">
    <source>
        <dbReference type="SAM" id="Phobius"/>
    </source>
</evidence>
<dbReference type="SUPFAM" id="SSF48371">
    <property type="entry name" value="ARM repeat"/>
    <property type="match status" value="1"/>
</dbReference>
<dbReference type="EMBL" id="JAKOGI010000030">
    <property type="protein sequence ID" value="KAJ8448429.1"/>
    <property type="molecule type" value="Genomic_DNA"/>
</dbReference>
<protein>
    <recommendedName>
        <fullName evidence="2">Nucleotide exchange factor Fes1 domain-containing protein</fullName>
    </recommendedName>
</protein>